<evidence type="ECO:0000313" key="1">
    <source>
        <dbReference type="EMBL" id="GFC66826.1"/>
    </source>
</evidence>
<organism evidence="1">
    <name type="scientific">Tanacetum cinerariifolium</name>
    <name type="common">Dalmatian daisy</name>
    <name type="synonym">Chrysanthemum cinerariifolium</name>
    <dbReference type="NCBI Taxonomy" id="118510"/>
    <lineage>
        <taxon>Eukaryota</taxon>
        <taxon>Viridiplantae</taxon>
        <taxon>Streptophyta</taxon>
        <taxon>Embryophyta</taxon>
        <taxon>Tracheophyta</taxon>
        <taxon>Spermatophyta</taxon>
        <taxon>Magnoliopsida</taxon>
        <taxon>eudicotyledons</taxon>
        <taxon>Gunneridae</taxon>
        <taxon>Pentapetalae</taxon>
        <taxon>asterids</taxon>
        <taxon>campanulids</taxon>
        <taxon>Asterales</taxon>
        <taxon>Asteraceae</taxon>
        <taxon>Asteroideae</taxon>
        <taxon>Anthemideae</taxon>
        <taxon>Anthemidinae</taxon>
        <taxon>Tanacetum</taxon>
    </lineage>
</organism>
<proteinExistence type="predicted"/>
<name>A0A699QCW9_TANCI</name>
<accession>A0A699QCW9</accession>
<feature type="non-terminal residue" evidence="1">
    <location>
        <position position="1"/>
    </location>
</feature>
<dbReference type="EMBL" id="BKCJ011012765">
    <property type="protein sequence ID" value="GFC66826.1"/>
    <property type="molecule type" value="Genomic_DNA"/>
</dbReference>
<dbReference type="PANTHER" id="PTHR34835">
    <property type="entry name" value="OS07G0283600 PROTEIN-RELATED"/>
    <property type="match status" value="1"/>
</dbReference>
<protein>
    <submittedName>
        <fullName evidence="1">Uncharacterized protein</fullName>
    </submittedName>
</protein>
<dbReference type="AlphaFoldDB" id="A0A699QCW9"/>
<gene>
    <name evidence="1" type="ORF">Tci_838796</name>
</gene>
<dbReference type="PANTHER" id="PTHR34835:SF90">
    <property type="entry name" value="AMINOTRANSFERASE-LIKE PLANT MOBILE DOMAIN-CONTAINING PROTEIN"/>
    <property type="match status" value="1"/>
</dbReference>
<sequence length="105" mass="12384">TKIESLDWCKYVCMCLKMSKINWIRDGENSYFSGPLTALTLMYLISTKCDSIFVPRERPAIKHWTTELIKKREIFEISNGGFGLLHLYSDDSSDDDIFEREYFHM</sequence>
<reference evidence="1" key="1">
    <citation type="journal article" date="2019" name="Sci. Rep.">
        <title>Draft genome of Tanacetum cinerariifolium, the natural source of mosquito coil.</title>
        <authorList>
            <person name="Yamashiro T."/>
            <person name="Shiraishi A."/>
            <person name="Satake H."/>
            <person name="Nakayama K."/>
        </authorList>
    </citation>
    <scope>NUCLEOTIDE SEQUENCE</scope>
</reference>
<comment type="caution">
    <text evidence="1">The sequence shown here is derived from an EMBL/GenBank/DDBJ whole genome shotgun (WGS) entry which is preliminary data.</text>
</comment>